<dbReference type="EMBL" id="BGPR01067964">
    <property type="protein sequence ID" value="GBO42025.1"/>
    <property type="molecule type" value="Genomic_DNA"/>
</dbReference>
<reference evidence="1 2" key="1">
    <citation type="journal article" date="2019" name="Sci. Rep.">
        <title>Orb-weaving spider Araneus ventricosus genome elucidates the spidroin gene catalogue.</title>
        <authorList>
            <person name="Kono N."/>
            <person name="Nakamura H."/>
            <person name="Ohtoshi R."/>
            <person name="Moran D.A.P."/>
            <person name="Shinohara A."/>
            <person name="Yoshida Y."/>
            <person name="Fujiwara M."/>
            <person name="Mori M."/>
            <person name="Tomita M."/>
            <person name="Arakawa K."/>
        </authorList>
    </citation>
    <scope>NUCLEOTIDE SEQUENCE [LARGE SCALE GENOMIC DNA]</scope>
</reference>
<evidence type="ECO:0000313" key="2">
    <source>
        <dbReference type="Proteomes" id="UP000499080"/>
    </source>
</evidence>
<dbReference type="AlphaFoldDB" id="A0A4Y2WX60"/>
<sequence length="112" mass="12807">MSFCSYLLSYVFSCLKIFSPSSVSPPLPVTIKCFQLSDIIPSSKMSSAIERPFIETFEPDHTMIGRWGFLSIGMNSHQELSKCLIGHRSADHRYRKVLLADTIENSVRFSWR</sequence>
<organism evidence="1 2">
    <name type="scientific">Araneus ventricosus</name>
    <name type="common">Orbweaver spider</name>
    <name type="synonym">Epeira ventricosa</name>
    <dbReference type="NCBI Taxonomy" id="182803"/>
    <lineage>
        <taxon>Eukaryota</taxon>
        <taxon>Metazoa</taxon>
        <taxon>Ecdysozoa</taxon>
        <taxon>Arthropoda</taxon>
        <taxon>Chelicerata</taxon>
        <taxon>Arachnida</taxon>
        <taxon>Araneae</taxon>
        <taxon>Araneomorphae</taxon>
        <taxon>Entelegynae</taxon>
        <taxon>Araneoidea</taxon>
        <taxon>Araneidae</taxon>
        <taxon>Araneus</taxon>
    </lineage>
</organism>
<protein>
    <submittedName>
        <fullName evidence="1">Uncharacterized protein</fullName>
    </submittedName>
</protein>
<comment type="caution">
    <text evidence="1">The sequence shown here is derived from an EMBL/GenBank/DDBJ whole genome shotgun (WGS) entry which is preliminary data.</text>
</comment>
<evidence type="ECO:0000313" key="1">
    <source>
        <dbReference type="EMBL" id="GBO42025.1"/>
    </source>
</evidence>
<keyword evidence="2" id="KW-1185">Reference proteome</keyword>
<accession>A0A4Y2WX60</accession>
<gene>
    <name evidence="1" type="ORF">AVEN_137754_1</name>
</gene>
<name>A0A4Y2WX60_ARAVE</name>
<dbReference type="Proteomes" id="UP000499080">
    <property type="component" value="Unassembled WGS sequence"/>
</dbReference>
<proteinExistence type="predicted"/>